<dbReference type="InterPro" id="IPR001752">
    <property type="entry name" value="Kinesin_motor_dom"/>
</dbReference>
<dbReference type="InterPro" id="IPR011545">
    <property type="entry name" value="DEAD/DEAH_box_helicase_dom"/>
</dbReference>
<dbReference type="Pfam" id="PF00271">
    <property type="entry name" value="Helicase_C"/>
    <property type="match status" value="1"/>
</dbReference>
<comment type="caution">
    <text evidence="17">The sequence shown here is derived from an EMBL/GenBank/DDBJ whole genome shotgun (WGS) entry which is preliminary data.</text>
</comment>
<gene>
    <name evidence="17" type="ORF">GCK32_002468</name>
</gene>
<evidence type="ECO:0000256" key="2">
    <source>
        <dbReference type="ARBA" id="ARBA00004245"/>
    </source>
</evidence>
<dbReference type="GO" id="GO:0003777">
    <property type="term" value="F:microtubule motor activity"/>
    <property type="evidence" value="ECO:0007669"/>
    <property type="project" value="InterPro"/>
</dbReference>
<accession>A0AAN8F1D4</accession>
<evidence type="ECO:0000256" key="12">
    <source>
        <dbReference type="SAM" id="Coils"/>
    </source>
</evidence>
<feature type="coiled-coil region" evidence="12">
    <location>
        <begin position="354"/>
        <end position="381"/>
    </location>
</feature>
<feature type="non-terminal residue" evidence="17">
    <location>
        <position position="1"/>
    </location>
</feature>
<dbReference type="InterPro" id="IPR001650">
    <property type="entry name" value="Helicase_C-like"/>
</dbReference>
<dbReference type="Gene3D" id="3.40.850.10">
    <property type="entry name" value="Kinesin motor domain"/>
    <property type="match status" value="1"/>
</dbReference>
<dbReference type="GO" id="GO:0005524">
    <property type="term" value="F:ATP binding"/>
    <property type="evidence" value="ECO:0007669"/>
    <property type="project" value="UniProtKB-UniRule"/>
</dbReference>
<proteinExistence type="inferred from homology"/>
<keyword evidence="8" id="KW-0234">DNA repair</keyword>
<keyword evidence="5" id="KW-0227">DNA damage</keyword>
<dbReference type="GO" id="GO:0005875">
    <property type="term" value="C:microtubule associated complex"/>
    <property type="evidence" value="ECO:0007669"/>
    <property type="project" value="TreeGrafter"/>
</dbReference>
<keyword evidence="10" id="KW-0539">Nucleus</keyword>
<evidence type="ECO:0000256" key="8">
    <source>
        <dbReference type="ARBA" id="ARBA00023204"/>
    </source>
</evidence>
<feature type="compositionally biased region" description="Low complexity" evidence="13">
    <location>
        <begin position="934"/>
        <end position="945"/>
    </location>
</feature>
<feature type="region of interest" description="Disordered" evidence="13">
    <location>
        <begin position="1015"/>
        <end position="1050"/>
    </location>
</feature>
<dbReference type="SMART" id="SM00487">
    <property type="entry name" value="DEXDc"/>
    <property type="match status" value="1"/>
</dbReference>
<dbReference type="GO" id="GO:0005634">
    <property type="term" value="C:nucleus"/>
    <property type="evidence" value="ECO:0007669"/>
    <property type="project" value="UniProtKB-SubCell"/>
</dbReference>
<dbReference type="EMBL" id="WIXE01017818">
    <property type="protein sequence ID" value="KAK5971415.1"/>
    <property type="molecule type" value="Genomic_DNA"/>
</dbReference>
<dbReference type="FunFam" id="3.40.50.300:FF:000813">
    <property type="entry name" value="helicase POLQ-like isoform X1"/>
    <property type="match status" value="1"/>
</dbReference>
<keyword evidence="18" id="KW-1185">Reference proteome</keyword>
<evidence type="ECO:0000256" key="13">
    <source>
        <dbReference type="SAM" id="MobiDB-lite"/>
    </source>
</evidence>
<keyword evidence="11" id="KW-0505">Motor protein</keyword>
<feature type="domain" description="Kinesin motor" evidence="14">
    <location>
        <begin position="22"/>
        <end position="346"/>
    </location>
</feature>
<dbReference type="InterPro" id="IPR027417">
    <property type="entry name" value="P-loop_NTPase"/>
</dbReference>
<keyword evidence="7 12" id="KW-0175">Coiled coil</keyword>
<dbReference type="SUPFAM" id="SSF52540">
    <property type="entry name" value="P-loop containing nucleoside triphosphate hydrolases"/>
    <property type="match status" value="2"/>
</dbReference>
<evidence type="ECO:0000256" key="3">
    <source>
        <dbReference type="ARBA" id="ARBA00022490"/>
    </source>
</evidence>
<evidence type="ECO:0000313" key="17">
    <source>
        <dbReference type="EMBL" id="KAK5971415.1"/>
    </source>
</evidence>
<dbReference type="PRINTS" id="PR00380">
    <property type="entry name" value="KINESINHEAVY"/>
</dbReference>
<evidence type="ECO:0000256" key="7">
    <source>
        <dbReference type="ARBA" id="ARBA00023054"/>
    </source>
</evidence>
<comment type="similarity">
    <text evidence="11">Belongs to the TRAFAC class myosin-kinesin ATPase superfamily. Kinesin family.</text>
</comment>
<protein>
    <submittedName>
        <fullName evidence="17">Kinesin motor domain protein</fullName>
    </submittedName>
</protein>
<dbReference type="GO" id="GO:0008017">
    <property type="term" value="F:microtubule binding"/>
    <property type="evidence" value="ECO:0007669"/>
    <property type="project" value="InterPro"/>
</dbReference>
<name>A0AAN8F1D4_TRICO</name>
<feature type="domain" description="Helicase ATP-binding" evidence="15">
    <location>
        <begin position="1066"/>
        <end position="1237"/>
    </location>
</feature>
<feature type="domain" description="Helicase C-terminal" evidence="16">
    <location>
        <begin position="1345"/>
        <end position="1529"/>
    </location>
</feature>
<evidence type="ECO:0000259" key="16">
    <source>
        <dbReference type="PROSITE" id="PS51194"/>
    </source>
</evidence>
<dbReference type="Pfam" id="PF25764">
    <property type="entry name" value="KIF21A_4th"/>
    <property type="match status" value="1"/>
</dbReference>
<sequence length="1580" mass="178483">YPWIIAFIIYSNGTCGMADDIPVKVFVRSRPFSDKEKLENARECLQIFIESNQISCNGKAFTFDGVLDPSTPQDSVYDVTTSFLLEQFFKGFNCTVLAYGQTGSGKTFTMGTEETTASMKSESRGIIPRLVEAIFKQIADSGLETIFKVFVSMLEIYDEKVHDLLSGGREPLQVREHGGSVFVQGLSKSQVQNLVETMAQLEKGGHLRSKGQTAMNAQSSRSHAIFTICLEKLGSGEEDSGFTAKLHLVDLAGSERLKKTQAEGTRKMEGIRINEGLLALGNVISALSESTGNRHIPYRDSKITRLLQDSLGGNSYTVMIACVSPADSNAEETLSTLRYADRAKKIKNKPVVNIDAGQQKIIELKERVATLERELAEARMGFAPCGEISSVELAQLKTMLAEKDNLLKYAHDKTAEVICQKVCYTCLRHSKLKCLMDGENLQETEILQRINEIITHDAIEDEEREPSLSKGAAGDFDEEPMDETFSMKFVDQQTILDKELDDVMQQIKYKEELLQKAVESDKNVEELMKQHKLEMANLQQRIDALMAEKAKLEADLKKISVNNKLAEERRRKLLEMEKQLAQFRKQMNELKRLEKQKQQSEEIQKRMQLEIAALKQAKVRMMKQQREEAEKYRQWKLKHDRELTQVKQKERKRDFEAAREKRVHDQQMLVCKQKLEEAKNVNKRLVAQMERSAAFSRDKPGAEKTFDQAKQFIEAELSLIGSSYEAEQMCQSLKDQRRQLGRKRARLLKQREFFVSPDEPLKKRRSTEEGSTLSTEDSDALARIDEDLEKIEHQQMLCSDELNKLQRGCGSIDVDSRAESRWKDLFTLTSARVYLKALFDQAVNERKATIDLELQKDHDDELAALKEKHRRALLEYENLRAHAEMQYMNLVTLVSTTKVIDSGAVEEVRKLQEDIMRMRDIKQEKEKPKRGLGRSRSSSCMERMSPVTITTEEERRTRSSRHVLHDRFGNVKNPIKEVEPGSEEEDSLLDASYHIRKKGNRKRRTRIVTDLSPIPDLTRCQEPEDSLSPRSRRYSRLLHTAPSPSNDTPEKENIRYLFEWQSDVLDFAEANDCNIVYSAPTSAGKSIVAELIALRLALSGRKVLFLLPYISMARERMQFLQRAWRRVDVQVAAFVGAQSAPSREWTAAVCTTEKANSLINHAIIDGDMDEIGLVVIDELHMIYDSSRGAVLEALCAKIILWNSRNPSAAIRIIGMSATLDNLEEVGHWLKAKVIATQFRPVELHERMCCGGYISDLTSDVVIREVPKRFRLPGDPECVLGLAAEGIFFRKLVLVFCSSKADVEKIALDLAKILDEIYRSNNVIAARLNRAALYQIKMNLEQCTGSLDTVLAQTLPRGVAFHHAVATRAYEIVAAGMMKSDVPLAFEELSPTPIPVRIGLFNFHDYEVAMGLTAEEREYIEDGFRSGVIIVLVATSTLSSGVNLPASRVVIKAQTRGPAAINAITYKQMSGRAGRLGQVEIGSLLSPTQLGRAALVSSLPPDAALFVFTDLQQATKAIALDTELHMLYLVTPTNCSVWQGCDWNHLHDIFSKLSVEEKRVAKLVGESFTLFCRIMNCVAQL</sequence>
<evidence type="ECO:0000256" key="9">
    <source>
        <dbReference type="ARBA" id="ARBA00023212"/>
    </source>
</evidence>
<evidence type="ECO:0000256" key="1">
    <source>
        <dbReference type="ARBA" id="ARBA00004123"/>
    </source>
</evidence>
<dbReference type="InterPro" id="IPR036961">
    <property type="entry name" value="Kinesin_motor_dom_sf"/>
</dbReference>
<evidence type="ECO:0000256" key="11">
    <source>
        <dbReference type="PROSITE-ProRule" id="PRU00283"/>
    </source>
</evidence>
<dbReference type="Pfam" id="PF21099">
    <property type="entry name" value="POLQ_helical"/>
    <property type="match status" value="1"/>
</dbReference>
<dbReference type="InterPro" id="IPR019821">
    <property type="entry name" value="Kinesin_motor_CS"/>
</dbReference>
<dbReference type="GO" id="GO:0007052">
    <property type="term" value="P:mitotic spindle organization"/>
    <property type="evidence" value="ECO:0007669"/>
    <property type="project" value="TreeGrafter"/>
</dbReference>
<evidence type="ECO:0000256" key="5">
    <source>
        <dbReference type="ARBA" id="ARBA00022763"/>
    </source>
</evidence>
<dbReference type="PANTHER" id="PTHR47969:SF15">
    <property type="entry name" value="CHROMOSOME-ASSOCIATED KINESIN KIF4A-RELATED"/>
    <property type="match status" value="1"/>
</dbReference>
<dbReference type="SMART" id="SM00490">
    <property type="entry name" value="HELICc"/>
    <property type="match status" value="1"/>
</dbReference>
<dbReference type="Pfam" id="PF00225">
    <property type="entry name" value="Kinesin"/>
    <property type="match status" value="1"/>
</dbReference>
<keyword evidence="4 11" id="KW-0547">Nucleotide-binding</keyword>
<dbReference type="InterPro" id="IPR048960">
    <property type="entry name" value="POLQ-like_helical"/>
</dbReference>
<keyword evidence="3" id="KW-0963">Cytoplasm</keyword>
<organism evidence="17 18">
    <name type="scientific">Trichostrongylus colubriformis</name>
    <name type="common">Black scour worm</name>
    <dbReference type="NCBI Taxonomy" id="6319"/>
    <lineage>
        <taxon>Eukaryota</taxon>
        <taxon>Metazoa</taxon>
        <taxon>Ecdysozoa</taxon>
        <taxon>Nematoda</taxon>
        <taxon>Chromadorea</taxon>
        <taxon>Rhabditida</taxon>
        <taxon>Rhabditina</taxon>
        <taxon>Rhabditomorpha</taxon>
        <taxon>Strongyloidea</taxon>
        <taxon>Trichostrongylidae</taxon>
        <taxon>Trichostrongylus</taxon>
    </lineage>
</organism>
<comment type="subcellular location">
    <subcellularLocation>
        <location evidence="2">Cytoplasm</location>
        <location evidence="2">Cytoskeleton</location>
    </subcellularLocation>
    <subcellularLocation>
        <location evidence="1">Nucleus</location>
    </subcellularLocation>
</comment>
<dbReference type="InterPro" id="IPR027640">
    <property type="entry name" value="Kinesin-like_fam"/>
</dbReference>
<keyword evidence="9" id="KW-0206">Cytoskeleton</keyword>
<feature type="coiled-coil region" evidence="12">
    <location>
        <begin position="510"/>
        <end position="617"/>
    </location>
</feature>
<dbReference type="PROSITE" id="PS51194">
    <property type="entry name" value="HELICASE_CTER"/>
    <property type="match status" value="1"/>
</dbReference>
<dbReference type="Proteomes" id="UP001331761">
    <property type="component" value="Unassembled WGS sequence"/>
</dbReference>
<feature type="compositionally biased region" description="Basic and acidic residues" evidence="13">
    <location>
        <begin position="919"/>
        <end position="929"/>
    </location>
</feature>
<evidence type="ECO:0000256" key="6">
    <source>
        <dbReference type="ARBA" id="ARBA00022840"/>
    </source>
</evidence>
<dbReference type="GO" id="GO:0003676">
    <property type="term" value="F:nucleic acid binding"/>
    <property type="evidence" value="ECO:0007669"/>
    <property type="project" value="InterPro"/>
</dbReference>
<dbReference type="PANTHER" id="PTHR47969">
    <property type="entry name" value="CHROMOSOME-ASSOCIATED KINESIN KIF4A-RELATED"/>
    <property type="match status" value="1"/>
</dbReference>
<dbReference type="SMART" id="SM00129">
    <property type="entry name" value="KISc"/>
    <property type="match status" value="1"/>
</dbReference>
<evidence type="ECO:0000259" key="15">
    <source>
        <dbReference type="PROSITE" id="PS51192"/>
    </source>
</evidence>
<evidence type="ECO:0000313" key="18">
    <source>
        <dbReference type="Proteomes" id="UP001331761"/>
    </source>
</evidence>
<feature type="binding site" evidence="11">
    <location>
        <begin position="100"/>
        <end position="107"/>
    </location>
    <ligand>
        <name>ATP</name>
        <dbReference type="ChEBI" id="CHEBI:30616"/>
    </ligand>
</feature>
<dbReference type="Pfam" id="PF00270">
    <property type="entry name" value="DEAD"/>
    <property type="match status" value="1"/>
</dbReference>
<dbReference type="Gene3D" id="3.40.50.300">
    <property type="entry name" value="P-loop containing nucleotide triphosphate hydrolases"/>
    <property type="match status" value="2"/>
</dbReference>
<dbReference type="PROSITE" id="PS00411">
    <property type="entry name" value="KINESIN_MOTOR_1"/>
    <property type="match status" value="1"/>
</dbReference>
<dbReference type="InterPro" id="IPR014001">
    <property type="entry name" value="Helicase_ATP-bd"/>
</dbReference>
<dbReference type="GO" id="GO:0007018">
    <property type="term" value="P:microtubule-based movement"/>
    <property type="evidence" value="ECO:0007669"/>
    <property type="project" value="InterPro"/>
</dbReference>
<dbReference type="PROSITE" id="PS51192">
    <property type="entry name" value="HELICASE_ATP_BIND_1"/>
    <property type="match status" value="1"/>
</dbReference>
<keyword evidence="6 11" id="KW-0067">ATP-binding</keyword>
<dbReference type="GO" id="GO:0006281">
    <property type="term" value="P:DNA repair"/>
    <property type="evidence" value="ECO:0007669"/>
    <property type="project" value="UniProtKB-KW"/>
</dbReference>
<evidence type="ECO:0000256" key="4">
    <source>
        <dbReference type="ARBA" id="ARBA00022741"/>
    </source>
</evidence>
<evidence type="ECO:0000259" key="14">
    <source>
        <dbReference type="PROSITE" id="PS50067"/>
    </source>
</evidence>
<reference evidence="17 18" key="1">
    <citation type="submission" date="2019-10" db="EMBL/GenBank/DDBJ databases">
        <title>Assembly and Annotation for the nematode Trichostrongylus colubriformis.</title>
        <authorList>
            <person name="Martin J."/>
        </authorList>
    </citation>
    <scope>NUCLEOTIDE SEQUENCE [LARGE SCALE GENOMIC DNA]</scope>
    <source>
        <strain evidence="17">G859</strain>
        <tissue evidence="17">Whole worm</tissue>
    </source>
</reference>
<dbReference type="PROSITE" id="PS50067">
    <property type="entry name" value="KINESIN_MOTOR_2"/>
    <property type="match status" value="1"/>
</dbReference>
<evidence type="ECO:0000256" key="10">
    <source>
        <dbReference type="ARBA" id="ARBA00023242"/>
    </source>
</evidence>
<dbReference type="GO" id="GO:0051231">
    <property type="term" value="P:spindle elongation"/>
    <property type="evidence" value="ECO:0007669"/>
    <property type="project" value="TreeGrafter"/>
</dbReference>
<feature type="region of interest" description="Disordered" evidence="13">
    <location>
        <begin position="919"/>
        <end position="987"/>
    </location>
</feature>
<feature type="compositionally biased region" description="Basic and acidic residues" evidence="13">
    <location>
        <begin position="952"/>
        <end position="979"/>
    </location>
</feature>